<accession>A0A4Q9MCG0</accession>
<organism evidence="2">
    <name type="scientific">Dichomitus squalens</name>
    <dbReference type="NCBI Taxonomy" id="114155"/>
    <lineage>
        <taxon>Eukaryota</taxon>
        <taxon>Fungi</taxon>
        <taxon>Dikarya</taxon>
        <taxon>Basidiomycota</taxon>
        <taxon>Agaricomycotina</taxon>
        <taxon>Agaricomycetes</taxon>
        <taxon>Polyporales</taxon>
        <taxon>Polyporaceae</taxon>
        <taxon>Dichomitus</taxon>
    </lineage>
</organism>
<dbReference type="AlphaFoldDB" id="A0A4Q9MCG0"/>
<gene>
    <name evidence="2" type="ORF">BD311DRAFT_767466</name>
</gene>
<sequence>MSPSTQAISLVIPSTIYSSGSQVEGEVLVDFRQSTQDKIQEVHVKLRGFAQTMITRDKTTLREVHPLVFSNLSLWSHGGEYPAPGSDILRLPFRFRLPDMLPPSFQYSGFQKSASVLYSITVVGVRSGTFQMNRRIRVPLVVLPRDVHGMQVRQAIPSSGFRTVYVEEKIRRGLWGDYATARVEFSLPDIQKLPLFCDIPYQVKIITTTAPLTAAKAAAQPEDKPIFPSPPSNPTDNNLKLCGRILLRARQFTAMADSDITYILGEGTNTSKTKVTVETYERVWTPLRTREEKKEAGGPEERGVWVQKIKFSAKMRLTAPPSFVSRLIHSEHYLYLQVPFPGLGNNLKLRVPMSITSGIDAPMSLDQPGATHTDGDTPAPPPPLLDLPPSYWDVNYRDWGNLDEKK</sequence>
<protein>
    <recommendedName>
        <fullName evidence="3">Arrestin-like N-terminal domain-containing protein</fullName>
    </recommendedName>
</protein>
<dbReference type="SUPFAM" id="SSF81296">
    <property type="entry name" value="E set domains"/>
    <property type="match status" value="1"/>
</dbReference>
<dbReference type="InterPro" id="IPR014756">
    <property type="entry name" value="Ig_E-set"/>
</dbReference>
<evidence type="ECO:0000313" key="2">
    <source>
        <dbReference type="EMBL" id="TBU24008.1"/>
    </source>
</evidence>
<name>A0A4Q9MCG0_9APHY</name>
<dbReference type="InterPro" id="IPR014752">
    <property type="entry name" value="Arrestin-like_C"/>
</dbReference>
<dbReference type="Proteomes" id="UP000292957">
    <property type="component" value="Unassembled WGS sequence"/>
</dbReference>
<proteinExistence type="predicted"/>
<evidence type="ECO:0000256" key="1">
    <source>
        <dbReference type="SAM" id="MobiDB-lite"/>
    </source>
</evidence>
<dbReference type="OrthoDB" id="2742096at2759"/>
<dbReference type="Gene3D" id="2.60.40.640">
    <property type="match status" value="1"/>
</dbReference>
<dbReference type="GO" id="GO:0005737">
    <property type="term" value="C:cytoplasm"/>
    <property type="evidence" value="ECO:0007669"/>
    <property type="project" value="TreeGrafter"/>
</dbReference>
<dbReference type="InterPro" id="IPR050357">
    <property type="entry name" value="Arrestin_domain-protein"/>
</dbReference>
<dbReference type="PANTHER" id="PTHR11188:SF17">
    <property type="entry name" value="FI21816P1"/>
    <property type="match status" value="1"/>
</dbReference>
<dbReference type="EMBL" id="ML143490">
    <property type="protein sequence ID" value="TBU24008.1"/>
    <property type="molecule type" value="Genomic_DNA"/>
</dbReference>
<dbReference type="PANTHER" id="PTHR11188">
    <property type="entry name" value="ARRESTIN DOMAIN CONTAINING PROTEIN"/>
    <property type="match status" value="1"/>
</dbReference>
<feature type="region of interest" description="Disordered" evidence="1">
    <location>
        <begin position="360"/>
        <end position="389"/>
    </location>
</feature>
<dbReference type="GO" id="GO:0015031">
    <property type="term" value="P:protein transport"/>
    <property type="evidence" value="ECO:0007669"/>
    <property type="project" value="TreeGrafter"/>
</dbReference>
<evidence type="ECO:0008006" key="3">
    <source>
        <dbReference type="Google" id="ProtNLM"/>
    </source>
</evidence>
<reference evidence="2" key="1">
    <citation type="submission" date="2019-01" db="EMBL/GenBank/DDBJ databases">
        <title>Draft genome sequences of three monokaryotic isolates of the white-rot basidiomycete fungus Dichomitus squalens.</title>
        <authorList>
            <consortium name="DOE Joint Genome Institute"/>
            <person name="Lopez S.C."/>
            <person name="Andreopoulos B."/>
            <person name="Pangilinan J."/>
            <person name="Lipzen A."/>
            <person name="Riley R."/>
            <person name="Ahrendt S."/>
            <person name="Ng V."/>
            <person name="Barry K."/>
            <person name="Daum C."/>
            <person name="Grigoriev I.V."/>
            <person name="Hilden K.S."/>
            <person name="Makela M.R."/>
            <person name="de Vries R.P."/>
        </authorList>
    </citation>
    <scope>NUCLEOTIDE SEQUENCE [LARGE SCALE GENOMIC DNA]</scope>
    <source>
        <strain evidence="2">OM18370.1</strain>
    </source>
</reference>